<protein>
    <recommendedName>
        <fullName evidence="5">DUF2971 domain-containing protein</fullName>
    </recommendedName>
</protein>
<organism evidence="2 4">
    <name type="scientific">Paraburkholderia madseniana</name>
    <dbReference type="NCBI Taxonomy" id="2599607"/>
    <lineage>
        <taxon>Bacteria</taxon>
        <taxon>Pseudomonadati</taxon>
        <taxon>Pseudomonadota</taxon>
        <taxon>Betaproteobacteria</taxon>
        <taxon>Burkholderiales</taxon>
        <taxon>Burkholderiaceae</taxon>
        <taxon>Paraburkholderia</taxon>
    </lineage>
</organism>
<evidence type="ECO:0000313" key="1">
    <source>
        <dbReference type="EMBL" id="MCX4150018.1"/>
    </source>
</evidence>
<evidence type="ECO:0000313" key="4">
    <source>
        <dbReference type="Proteomes" id="UP001242288"/>
    </source>
</evidence>
<evidence type="ECO:0000313" key="3">
    <source>
        <dbReference type="Proteomes" id="UP001209412"/>
    </source>
</evidence>
<comment type="caution">
    <text evidence="2">The sequence shown here is derived from an EMBL/GenBank/DDBJ whole genome shotgun (WGS) entry which is preliminary data.</text>
</comment>
<reference evidence="2" key="1">
    <citation type="submission" date="2022-06" db="EMBL/GenBank/DDBJ databases">
        <title>PHB producers.</title>
        <authorList>
            <person name="Besaury L."/>
        </authorList>
    </citation>
    <scope>NUCLEOTIDE SEQUENCE</scope>
    <source>
        <strain evidence="2 3">SEWS6</strain>
    </source>
</reference>
<keyword evidence="3" id="KW-1185">Reference proteome</keyword>
<proteinExistence type="predicted"/>
<name>A0AAP5BJA2_9BURK</name>
<sequence length="357" mass="41292">MENEAKAVLLVRTPAAAGAANLEKRKEQSRAYARENGLTVIKVISGFEDCPLHESSLFDEALNWIDEQSEKITIVSHSDFYGGDSEIYEKYKNLIKQQKVQLENYTHPCFSEPSNDHIKIWRYLTLPKFIDLLHSKALFLTRADLLRGDDKSEGTSHTNAGRAAIKALGEIAAINGELPFPNQPGITVAQMFNMLTQSDRAQEEMLKRYFVNCWHMNEHENFAMWKIYSEPFGVCIQSTYDSLTNCFNDGEYGFYRKTNRVYVGEVSYVDWDNYIIPANNGFWPIMHKKREFTYERELRCVVWDFKKSVVKVGVDLERLVHKVYINPYTPTWFHQVISSICSKYGLGEERIIQSSLM</sequence>
<evidence type="ECO:0000313" key="2">
    <source>
        <dbReference type="EMBL" id="MDQ6411836.1"/>
    </source>
</evidence>
<dbReference type="Proteomes" id="UP001242288">
    <property type="component" value="Unassembled WGS sequence"/>
</dbReference>
<dbReference type="EMBL" id="JAMXWF010000036">
    <property type="protein sequence ID" value="MDQ6411836.1"/>
    <property type="molecule type" value="Genomic_DNA"/>
</dbReference>
<dbReference type="AlphaFoldDB" id="A0AAP5BJA2"/>
<dbReference type="EMBL" id="JAPKHW010000036">
    <property type="protein sequence ID" value="MCX4150018.1"/>
    <property type="molecule type" value="Genomic_DNA"/>
</dbReference>
<gene>
    <name evidence="2" type="ORF">NIE36_32305</name>
    <name evidence="1" type="ORF">OSB80_32370</name>
</gene>
<evidence type="ECO:0008006" key="5">
    <source>
        <dbReference type="Google" id="ProtNLM"/>
    </source>
</evidence>
<dbReference type="Proteomes" id="UP001209412">
    <property type="component" value="Unassembled WGS sequence"/>
</dbReference>
<accession>A0AAP5BJA2</accession>
<dbReference type="RefSeq" id="WP_266240852.1">
    <property type="nucleotide sequence ID" value="NZ_JAMXWF010000036.1"/>
</dbReference>